<dbReference type="InterPro" id="IPR008841">
    <property type="entry name" value="Siphovirus-type_tail_N"/>
</dbReference>
<dbReference type="STRING" id="1464122.SAMN05421737_104116"/>
<evidence type="ECO:0000259" key="1">
    <source>
        <dbReference type="Pfam" id="PF05709"/>
    </source>
</evidence>
<dbReference type="InterPro" id="IPR006520">
    <property type="entry name" value="Dit_BPSPP_N"/>
</dbReference>
<dbReference type="Gene3D" id="2.40.30.200">
    <property type="match status" value="1"/>
</dbReference>
<dbReference type="NCBIfam" id="TIGR01633">
    <property type="entry name" value="phi3626_gp14_N"/>
    <property type="match status" value="1"/>
</dbReference>
<evidence type="ECO:0000313" key="3">
    <source>
        <dbReference type="EMBL" id="SDB96260.1"/>
    </source>
</evidence>
<protein>
    <submittedName>
        <fullName evidence="3">Putative phage tail component, N-terminal domain-containing protein</fullName>
    </submittedName>
</protein>
<dbReference type="RefSeq" id="WP_176763815.1">
    <property type="nucleotide sequence ID" value="NZ_FMYM01000004.1"/>
</dbReference>
<proteinExistence type="predicted"/>
<evidence type="ECO:0000313" key="4">
    <source>
        <dbReference type="Proteomes" id="UP000242662"/>
    </source>
</evidence>
<dbReference type="InterPro" id="IPR054738">
    <property type="entry name" value="Siphovirus-type_tail_C"/>
</dbReference>
<dbReference type="EMBL" id="FMYM01000004">
    <property type="protein sequence ID" value="SDB96260.1"/>
    <property type="molecule type" value="Genomic_DNA"/>
</dbReference>
<dbReference type="Pfam" id="PF22768">
    <property type="entry name" value="SPP1_Dit"/>
    <property type="match status" value="1"/>
</dbReference>
<dbReference type="AlphaFoldDB" id="A0A1G6HPU3"/>
<feature type="domain" description="Siphovirus-type tail component C-terminal" evidence="2">
    <location>
        <begin position="167"/>
        <end position="259"/>
    </location>
</feature>
<dbReference type="Gene3D" id="2.60.120.860">
    <property type="match status" value="1"/>
</dbReference>
<gene>
    <name evidence="3" type="ORF">SAMN05421737_104116</name>
</gene>
<dbReference type="Proteomes" id="UP000242662">
    <property type="component" value="Unassembled WGS sequence"/>
</dbReference>
<reference evidence="4" key="1">
    <citation type="submission" date="2016-09" db="EMBL/GenBank/DDBJ databases">
        <authorList>
            <person name="Varghese N."/>
            <person name="Submissions S."/>
        </authorList>
    </citation>
    <scope>NUCLEOTIDE SEQUENCE [LARGE SCALE GENOMIC DNA]</scope>
    <source>
        <strain evidence="4">25nlg</strain>
    </source>
</reference>
<feature type="domain" description="Siphovirus-type tail component RIFT-related" evidence="1">
    <location>
        <begin position="32"/>
        <end position="143"/>
    </location>
</feature>
<name>A0A1G6HPU3_9BACI</name>
<evidence type="ECO:0000259" key="2">
    <source>
        <dbReference type="Pfam" id="PF22768"/>
    </source>
</evidence>
<dbReference type="Pfam" id="PF05709">
    <property type="entry name" value="Sipho_tail"/>
    <property type="match status" value="1"/>
</dbReference>
<organism evidence="3 4">
    <name type="scientific">Shouchella lonarensis</name>
    <dbReference type="NCBI Taxonomy" id="1464122"/>
    <lineage>
        <taxon>Bacteria</taxon>
        <taxon>Bacillati</taxon>
        <taxon>Bacillota</taxon>
        <taxon>Bacilli</taxon>
        <taxon>Bacillales</taxon>
        <taxon>Bacillaceae</taxon>
        <taxon>Shouchella</taxon>
    </lineage>
</organism>
<accession>A0A1G6HPU3</accession>
<sequence>MYRFADTTAGSAKRTSGSIQTIFNDHNLDEELTDQHGSFITLTVDGRDIIEKRIRTQEVPSCHGVREGAFTYAPREIQVKFKLADGTNEGFRDRLNQLNALLLGQKKPLRFSDEDAYFYATLQNGELEEESSNDLIGTLTFICNDPAKYKSKHEISVTTSLGEYVVKGNAPTSWTSRTTFTEESERFILENDAGGKIVLDYVFGRGDVLTIDYKTRNIILNGTPRLTFLSLESNWFQLTQGMNQLQASHNTTMIYTETYY</sequence>
<keyword evidence="4" id="KW-1185">Reference proteome</keyword>